<feature type="region of interest" description="Disordered" evidence="7">
    <location>
        <begin position="303"/>
        <end position="350"/>
    </location>
</feature>
<evidence type="ECO:0000256" key="7">
    <source>
        <dbReference type="SAM" id="MobiDB-lite"/>
    </source>
</evidence>
<dbReference type="AlphaFoldDB" id="A0A4C1WA65"/>
<evidence type="ECO:0000313" key="10">
    <source>
        <dbReference type="Proteomes" id="UP000299102"/>
    </source>
</evidence>
<keyword evidence="4" id="KW-0406">Ion transport</keyword>
<dbReference type="OrthoDB" id="546820at2759"/>
<evidence type="ECO:0000313" key="9">
    <source>
        <dbReference type="EMBL" id="GBP47409.1"/>
    </source>
</evidence>
<keyword evidence="1" id="KW-0813">Transport</keyword>
<evidence type="ECO:0000256" key="1">
    <source>
        <dbReference type="ARBA" id="ARBA00022448"/>
    </source>
</evidence>
<feature type="compositionally biased region" description="Acidic residues" evidence="7">
    <location>
        <begin position="319"/>
        <end position="328"/>
    </location>
</feature>
<keyword evidence="5" id="KW-0325">Glycoprotein</keyword>
<feature type="transmembrane region" description="Helical" evidence="8">
    <location>
        <begin position="224"/>
        <end position="245"/>
    </location>
</feature>
<feature type="transmembrane region" description="Helical" evidence="8">
    <location>
        <begin position="184"/>
        <end position="204"/>
    </location>
</feature>
<keyword evidence="8" id="KW-0812">Transmembrane</keyword>
<dbReference type="EMBL" id="BGZK01000501">
    <property type="protein sequence ID" value="GBP47409.1"/>
    <property type="molecule type" value="Genomic_DNA"/>
</dbReference>
<evidence type="ECO:0000256" key="6">
    <source>
        <dbReference type="ARBA" id="ARBA00023201"/>
    </source>
</evidence>
<sequence>MYATDKVNVAVRVLAVKTVRVLRHLPADSEQRMCSVDVSHARRLLNAVTTAEIAGGSSRRQTVVYLTIETFDSYGAASSCRFQFVSESVRTQTRKNERMNADTHHARTYARTHAHIYTYPFTHLHTQQPCTCTHRYHVEIENRVGVDVPLCPQVDVFGPGVRDPVPQLLMVVHFKRYCNTYGSLAAYIVALLVRLSGGEALLGLPPLIHYPGWDEENQVQLFPFRTLAMLLSLFTLAFISWLSVVKEVAVRRYLFHSGYLSPERDYFNCVVNIPEDMGRVDEPSEAGEQLSVLGGGSGRLYGSALPPDVGGGRTNPALEPDDDLDDPNDGPAPAPAPLPPYAHPHRHTAF</sequence>
<accession>A0A4C1WA65</accession>
<evidence type="ECO:0000256" key="2">
    <source>
        <dbReference type="ARBA" id="ARBA00022847"/>
    </source>
</evidence>
<keyword evidence="8" id="KW-1133">Transmembrane helix</keyword>
<feature type="compositionally biased region" description="Pro residues" evidence="7">
    <location>
        <begin position="330"/>
        <end position="342"/>
    </location>
</feature>
<proteinExistence type="predicted"/>
<keyword evidence="3" id="KW-0915">Sodium</keyword>
<name>A0A4C1WA65_EUMVA</name>
<dbReference type="Proteomes" id="UP000299102">
    <property type="component" value="Unassembled WGS sequence"/>
</dbReference>
<keyword evidence="8" id="KW-0472">Membrane</keyword>
<comment type="caution">
    <text evidence="9">The sequence shown here is derived from an EMBL/GenBank/DDBJ whole genome shotgun (WGS) entry which is preliminary data.</text>
</comment>
<dbReference type="GO" id="GO:0005307">
    <property type="term" value="F:choline:sodium symporter activity"/>
    <property type="evidence" value="ECO:0007669"/>
    <property type="project" value="TreeGrafter"/>
</dbReference>
<reference evidence="9 10" key="1">
    <citation type="journal article" date="2019" name="Commun. Biol.">
        <title>The bagworm genome reveals a unique fibroin gene that provides high tensile strength.</title>
        <authorList>
            <person name="Kono N."/>
            <person name="Nakamura H."/>
            <person name="Ohtoshi R."/>
            <person name="Tomita M."/>
            <person name="Numata K."/>
            <person name="Arakawa K."/>
        </authorList>
    </citation>
    <scope>NUCLEOTIDE SEQUENCE [LARGE SCALE GENOMIC DNA]</scope>
</reference>
<keyword evidence="2" id="KW-0769">Symport</keyword>
<dbReference type="PANTHER" id="PTHR45897">
    <property type="entry name" value="HIGH-AFFINITY CHOLINE TRANSPORTER 1"/>
    <property type="match status" value="1"/>
</dbReference>
<keyword evidence="10" id="KW-1185">Reference proteome</keyword>
<protein>
    <submittedName>
        <fullName evidence="9">High-affinity choline transporter 1</fullName>
    </submittedName>
</protein>
<dbReference type="PANTHER" id="PTHR45897:SF4">
    <property type="entry name" value="HIGH-AFFINITY CHOLINE TRANSPORTER 1"/>
    <property type="match status" value="1"/>
</dbReference>
<organism evidence="9 10">
    <name type="scientific">Eumeta variegata</name>
    <name type="common">Bagworm moth</name>
    <name type="synonym">Eumeta japonica</name>
    <dbReference type="NCBI Taxonomy" id="151549"/>
    <lineage>
        <taxon>Eukaryota</taxon>
        <taxon>Metazoa</taxon>
        <taxon>Ecdysozoa</taxon>
        <taxon>Arthropoda</taxon>
        <taxon>Hexapoda</taxon>
        <taxon>Insecta</taxon>
        <taxon>Pterygota</taxon>
        <taxon>Neoptera</taxon>
        <taxon>Endopterygota</taxon>
        <taxon>Lepidoptera</taxon>
        <taxon>Glossata</taxon>
        <taxon>Ditrysia</taxon>
        <taxon>Tineoidea</taxon>
        <taxon>Psychidae</taxon>
        <taxon>Oiketicinae</taxon>
        <taxon>Eumeta</taxon>
    </lineage>
</organism>
<dbReference type="GO" id="GO:0008292">
    <property type="term" value="P:acetylcholine biosynthetic process"/>
    <property type="evidence" value="ECO:0007669"/>
    <property type="project" value="TreeGrafter"/>
</dbReference>
<evidence type="ECO:0000256" key="5">
    <source>
        <dbReference type="ARBA" id="ARBA00023180"/>
    </source>
</evidence>
<dbReference type="STRING" id="151549.A0A4C1WA65"/>
<evidence type="ECO:0000256" key="4">
    <source>
        <dbReference type="ARBA" id="ARBA00023065"/>
    </source>
</evidence>
<keyword evidence="6" id="KW-0739">Sodium transport</keyword>
<evidence type="ECO:0000256" key="8">
    <source>
        <dbReference type="SAM" id="Phobius"/>
    </source>
</evidence>
<dbReference type="GO" id="GO:0005886">
    <property type="term" value="C:plasma membrane"/>
    <property type="evidence" value="ECO:0007669"/>
    <property type="project" value="TreeGrafter"/>
</dbReference>
<dbReference type="InterPro" id="IPR052244">
    <property type="entry name" value="Choline_transporter"/>
</dbReference>
<evidence type="ECO:0000256" key="3">
    <source>
        <dbReference type="ARBA" id="ARBA00023053"/>
    </source>
</evidence>
<gene>
    <name evidence="9" type="ORF">EVAR_85001_1</name>
</gene>